<keyword evidence="2" id="KW-1185">Reference proteome</keyword>
<organism evidence="1 2">
    <name type="scientific">Ignisphaera cupida</name>
    <dbReference type="NCBI Taxonomy" id="3050454"/>
    <lineage>
        <taxon>Archaea</taxon>
        <taxon>Thermoproteota</taxon>
        <taxon>Thermoprotei</taxon>
        <taxon>Desulfurococcales</taxon>
        <taxon>Desulfurococcaceae</taxon>
        <taxon>Ignisphaera</taxon>
    </lineage>
</organism>
<proteinExistence type="predicted"/>
<evidence type="ECO:0008006" key="3">
    <source>
        <dbReference type="Google" id="ProtNLM"/>
    </source>
</evidence>
<dbReference type="AlphaFoldDB" id="A0ABD4Z444"/>
<dbReference type="EMBL" id="JASNVW010000001">
    <property type="protein sequence ID" value="MDK6027920.1"/>
    <property type="molecule type" value="Genomic_DNA"/>
</dbReference>
<name>A0ABD4Z444_9CREN</name>
<evidence type="ECO:0000313" key="2">
    <source>
        <dbReference type="Proteomes" id="UP001529235"/>
    </source>
</evidence>
<accession>A0ABD4Z444</accession>
<sequence length="44" mass="5169">MSIKRGKIKIKSDSARDICVENTNKSEKDDRMWRSVFRKAKPKS</sequence>
<dbReference type="RefSeq" id="WP_285272898.1">
    <property type="nucleotide sequence ID" value="NZ_JASNVW010000001.1"/>
</dbReference>
<comment type="caution">
    <text evidence="1">The sequence shown here is derived from an EMBL/GenBank/DDBJ whole genome shotgun (WGS) entry which is preliminary data.</text>
</comment>
<gene>
    <name evidence="1" type="ORF">QPL79_00875</name>
</gene>
<evidence type="ECO:0000313" key="1">
    <source>
        <dbReference type="EMBL" id="MDK6027920.1"/>
    </source>
</evidence>
<dbReference type="Proteomes" id="UP001529235">
    <property type="component" value="Unassembled WGS sequence"/>
</dbReference>
<protein>
    <recommendedName>
        <fullName evidence="3">VapB-type antitoxin</fullName>
    </recommendedName>
</protein>
<reference evidence="1 2" key="1">
    <citation type="submission" date="2023-05" db="EMBL/GenBank/DDBJ databases">
        <title>A new hyperthermophilic archaea 'Ignisphaera cupida' sp. nov. and description of the family 'Ignisphaeraceae' fam. nov.</title>
        <authorList>
            <person name="Podosokorskaya O.A."/>
            <person name="Elcheninov A.G."/>
            <person name="Klukina A."/>
            <person name="Merkel A.Y."/>
        </authorList>
    </citation>
    <scope>NUCLEOTIDE SEQUENCE [LARGE SCALE GENOMIC DNA]</scope>
    <source>
        <strain evidence="1 2">4213-co</strain>
    </source>
</reference>